<evidence type="ECO:0000259" key="1">
    <source>
        <dbReference type="Pfam" id="PF20415"/>
    </source>
</evidence>
<dbReference type="STRING" id="670483.S7RBU7"/>
<dbReference type="KEGG" id="gtr:GLOTRDRAFT_48150"/>
<accession>S7RBU7</accession>
<protein>
    <recommendedName>
        <fullName evidence="1">DUF6699 domain-containing protein</fullName>
    </recommendedName>
</protein>
<dbReference type="Proteomes" id="UP000030669">
    <property type="component" value="Unassembled WGS sequence"/>
</dbReference>
<gene>
    <name evidence="2" type="ORF">GLOTRDRAFT_48150</name>
</gene>
<dbReference type="RefSeq" id="XP_007869580.1">
    <property type="nucleotide sequence ID" value="XM_007871389.1"/>
</dbReference>
<dbReference type="GeneID" id="19306548"/>
<dbReference type="AlphaFoldDB" id="S7RBU7"/>
<organism evidence="2 3">
    <name type="scientific">Gloeophyllum trabeum (strain ATCC 11539 / FP-39264 / Madison 617)</name>
    <name type="common">Brown rot fungus</name>
    <dbReference type="NCBI Taxonomy" id="670483"/>
    <lineage>
        <taxon>Eukaryota</taxon>
        <taxon>Fungi</taxon>
        <taxon>Dikarya</taxon>
        <taxon>Basidiomycota</taxon>
        <taxon>Agaricomycotina</taxon>
        <taxon>Agaricomycetes</taxon>
        <taxon>Gloeophyllales</taxon>
        <taxon>Gloeophyllaceae</taxon>
        <taxon>Gloeophyllum</taxon>
    </lineage>
</organism>
<proteinExistence type="predicted"/>
<name>S7RBU7_GLOTA</name>
<dbReference type="eggNOG" id="ENOG502SUE7">
    <property type="taxonomic scope" value="Eukaryota"/>
</dbReference>
<dbReference type="EMBL" id="KB469309">
    <property type="protein sequence ID" value="EPQ51725.1"/>
    <property type="molecule type" value="Genomic_DNA"/>
</dbReference>
<dbReference type="OrthoDB" id="3241567at2759"/>
<keyword evidence="3" id="KW-1185">Reference proteome</keyword>
<dbReference type="Pfam" id="PF20415">
    <property type="entry name" value="DUF6699"/>
    <property type="match status" value="1"/>
</dbReference>
<sequence length="138" mass="16195">MSDEFEKPATAPPVNKVVVVCDLGKVSSLWPPIEIERANPVTVWDIMHAIYEFFQKPMTQREVDYVSAIEPGNYEMLCEAFYKRIYDSSNIPEWERLRGIKRVDVLGDRRVWWGLWITYNPDDTWQLNLGLMPLRQSS</sequence>
<dbReference type="InterPro" id="IPR046522">
    <property type="entry name" value="DUF6699"/>
</dbReference>
<evidence type="ECO:0000313" key="2">
    <source>
        <dbReference type="EMBL" id="EPQ51725.1"/>
    </source>
</evidence>
<dbReference type="HOGENOM" id="CLU_160410_0_0_1"/>
<reference evidence="2 3" key="1">
    <citation type="journal article" date="2012" name="Science">
        <title>The Paleozoic origin of enzymatic lignin decomposition reconstructed from 31 fungal genomes.</title>
        <authorList>
            <person name="Floudas D."/>
            <person name="Binder M."/>
            <person name="Riley R."/>
            <person name="Barry K."/>
            <person name="Blanchette R.A."/>
            <person name="Henrissat B."/>
            <person name="Martinez A.T."/>
            <person name="Otillar R."/>
            <person name="Spatafora J.W."/>
            <person name="Yadav J.S."/>
            <person name="Aerts A."/>
            <person name="Benoit I."/>
            <person name="Boyd A."/>
            <person name="Carlson A."/>
            <person name="Copeland A."/>
            <person name="Coutinho P.M."/>
            <person name="de Vries R.P."/>
            <person name="Ferreira P."/>
            <person name="Findley K."/>
            <person name="Foster B."/>
            <person name="Gaskell J."/>
            <person name="Glotzer D."/>
            <person name="Gorecki P."/>
            <person name="Heitman J."/>
            <person name="Hesse C."/>
            <person name="Hori C."/>
            <person name="Igarashi K."/>
            <person name="Jurgens J.A."/>
            <person name="Kallen N."/>
            <person name="Kersten P."/>
            <person name="Kohler A."/>
            <person name="Kuees U."/>
            <person name="Kumar T.K.A."/>
            <person name="Kuo A."/>
            <person name="LaButti K."/>
            <person name="Larrondo L.F."/>
            <person name="Lindquist E."/>
            <person name="Ling A."/>
            <person name="Lombard V."/>
            <person name="Lucas S."/>
            <person name="Lundell T."/>
            <person name="Martin R."/>
            <person name="McLaughlin D.J."/>
            <person name="Morgenstern I."/>
            <person name="Morin E."/>
            <person name="Murat C."/>
            <person name="Nagy L.G."/>
            <person name="Nolan M."/>
            <person name="Ohm R.A."/>
            <person name="Patyshakuliyeva A."/>
            <person name="Rokas A."/>
            <person name="Ruiz-Duenas F.J."/>
            <person name="Sabat G."/>
            <person name="Salamov A."/>
            <person name="Samejima M."/>
            <person name="Schmutz J."/>
            <person name="Slot J.C."/>
            <person name="St John F."/>
            <person name="Stenlid J."/>
            <person name="Sun H."/>
            <person name="Sun S."/>
            <person name="Syed K."/>
            <person name="Tsang A."/>
            <person name="Wiebenga A."/>
            <person name="Young D."/>
            <person name="Pisabarro A."/>
            <person name="Eastwood D.C."/>
            <person name="Martin F."/>
            <person name="Cullen D."/>
            <person name="Grigoriev I.V."/>
            <person name="Hibbett D.S."/>
        </authorList>
    </citation>
    <scope>NUCLEOTIDE SEQUENCE [LARGE SCALE GENOMIC DNA]</scope>
    <source>
        <strain evidence="2 3">ATCC 11539</strain>
    </source>
</reference>
<evidence type="ECO:0000313" key="3">
    <source>
        <dbReference type="Proteomes" id="UP000030669"/>
    </source>
</evidence>
<feature type="domain" description="DUF6699" evidence="1">
    <location>
        <begin position="5"/>
        <end position="119"/>
    </location>
</feature>
<dbReference type="OMA" id="TEMHELT"/>